<reference evidence="1" key="1">
    <citation type="journal article" date="2015" name="Nature">
        <title>Complex archaea that bridge the gap between prokaryotes and eukaryotes.</title>
        <authorList>
            <person name="Spang A."/>
            <person name="Saw J.H."/>
            <person name="Jorgensen S.L."/>
            <person name="Zaremba-Niedzwiedzka K."/>
            <person name="Martijn J."/>
            <person name="Lind A.E."/>
            <person name="van Eijk R."/>
            <person name="Schleper C."/>
            <person name="Guy L."/>
            <person name="Ettema T.J."/>
        </authorList>
    </citation>
    <scope>NUCLEOTIDE SEQUENCE</scope>
</reference>
<protein>
    <recommendedName>
        <fullName evidence="2">LSM domain-containing protein</fullName>
    </recommendedName>
</protein>
<name>A0A0F9UN87_9ZZZZ</name>
<comment type="caution">
    <text evidence="1">The sequence shown here is derived from an EMBL/GenBank/DDBJ whole genome shotgun (WGS) entry which is preliminary data.</text>
</comment>
<evidence type="ECO:0008006" key="2">
    <source>
        <dbReference type="Google" id="ProtNLM"/>
    </source>
</evidence>
<accession>A0A0F9UN87</accession>
<evidence type="ECO:0000313" key="1">
    <source>
        <dbReference type="EMBL" id="KKN62671.1"/>
    </source>
</evidence>
<sequence>METNEEMTRQISYYKDNNIAVHVEKNNGRFYNGLILEFQGDMIILDDEKLGPIPIYFLEIKFIEKRQNVKDR</sequence>
<organism evidence="1">
    <name type="scientific">marine sediment metagenome</name>
    <dbReference type="NCBI Taxonomy" id="412755"/>
    <lineage>
        <taxon>unclassified sequences</taxon>
        <taxon>metagenomes</taxon>
        <taxon>ecological metagenomes</taxon>
    </lineage>
</organism>
<dbReference type="AlphaFoldDB" id="A0A0F9UN87"/>
<proteinExistence type="predicted"/>
<dbReference type="EMBL" id="LAZR01000616">
    <property type="protein sequence ID" value="KKN62671.1"/>
    <property type="molecule type" value="Genomic_DNA"/>
</dbReference>
<gene>
    <name evidence="1" type="ORF">LCGC14_0509320</name>
</gene>